<feature type="region of interest" description="Disordered" evidence="1">
    <location>
        <begin position="176"/>
        <end position="197"/>
    </location>
</feature>
<evidence type="ECO:0000256" key="1">
    <source>
        <dbReference type="SAM" id="MobiDB-lite"/>
    </source>
</evidence>
<comment type="caution">
    <text evidence="2">The sequence shown here is derived from an EMBL/GenBank/DDBJ whole genome shotgun (WGS) entry which is preliminary data.</text>
</comment>
<proteinExistence type="predicted"/>
<feature type="compositionally biased region" description="Basic and acidic residues" evidence="1">
    <location>
        <begin position="176"/>
        <end position="189"/>
    </location>
</feature>
<sequence>MGRICRTGYATAHSAILPGLFPDVPFLDEMSVVATVSWAPVSRDVHGKWRLPAEPHLLVVPRMTAVPADWDSRHYGWSLARGASLHVSRLVRGASLHVSRLARGASLHLHWGIDFGAGAGGVVVVSGAQSGVYGYVYASAWRMSAGRLPAAWQCSQSVSVVHSRLLLADNFLTDRENKEDHRTESDSEIHPAPSPSF</sequence>
<dbReference type="AlphaFoldDB" id="K0SQZ3"/>
<protein>
    <submittedName>
        <fullName evidence="2">Uncharacterized protein</fullName>
    </submittedName>
</protein>
<gene>
    <name evidence="2" type="ORF">THAOC_11113</name>
</gene>
<accession>K0SQZ3</accession>
<evidence type="ECO:0000313" key="3">
    <source>
        <dbReference type="Proteomes" id="UP000266841"/>
    </source>
</evidence>
<organism evidence="2 3">
    <name type="scientific">Thalassiosira oceanica</name>
    <name type="common">Marine diatom</name>
    <dbReference type="NCBI Taxonomy" id="159749"/>
    <lineage>
        <taxon>Eukaryota</taxon>
        <taxon>Sar</taxon>
        <taxon>Stramenopiles</taxon>
        <taxon>Ochrophyta</taxon>
        <taxon>Bacillariophyta</taxon>
        <taxon>Coscinodiscophyceae</taxon>
        <taxon>Thalassiosirophycidae</taxon>
        <taxon>Thalassiosirales</taxon>
        <taxon>Thalassiosiraceae</taxon>
        <taxon>Thalassiosira</taxon>
    </lineage>
</organism>
<dbReference type="Proteomes" id="UP000266841">
    <property type="component" value="Unassembled WGS sequence"/>
</dbReference>
<name>K0SQZ3_THAOC</name>
<reference evidence="2 3" key="1">
    <citation type="journal article" date="2012" name="Genome Biol.">
        <title>Genome and low-iron response of an oceanic diatom adapted to chronic iron limitation.</title>
        <authorList>
            <person name="Lommer M."/>
            <person name="Specht M."/>
            <person name="Roy A.S."/>
            <person name="Kraemer L."/>
            <person name="Andreson R."/>
            <person name="Gutowska M.A."/>
            <person name="Wolf J."/>
            <person name="Bergner S.V."/>
            <person name="Schilhabel M.B."/>
            <person name="Klostermeier U.C."/>
            <person name="Beiko R.G."/>
            <person name="Rosenstiel P."/>
            <person name="Hippler M."/>
            <person name="Laroche J."/>
        </authorList>
    </citation>
    <scope>NUCLEOTIDE SEQUENCE [LARGE SCALE GENOMIC DNA]</scope>
    <source>
        <strain evidence="2 3">CCMP1005</strain>
    </source>
</reference>
<dbReference type="EMBL" id="AGNL01012601">
    <property type="protein sequence ID" value="EJK67805.1"/>
    <property type="molecule type" value="Genomic_DNA"/>
</dbReference>
<keyword evidence="3" id="KW-1185">Reference proteome</keyword>
<evidence type="ECO:0000313" key="2">
    <source>
        <dbReference type="EMBL" id="EJK67805.1"/>
    </source>
</evidence>